<evidence type="ECO:0000256" key="11">
    <source>
        <dbReference type="PROSITE-ProRule" id="PRU01360"/>
    </source>
</evidence>
<dbReference type="PANTHER" id="PTHR32552">
    <property type="entry name" value="FERRICHROME IRON RECEPTOR-RELATED"/>
    <property type="match status" value="1"/>
</dbReference>
<keyword evidence="4" id="KW-0410">Iron transport</keyword>
<keyword evidence="5 11" id="KW-0812">Transmembrane</keyword>
<keyword evidence="16" id="KW-0675">Receptor</keyword>
<comment type="similarity">
    <text evidence="11 12">Belongs to the TonB-dependent receptor family.</text>
</comment>
<proteinExistence type="inferred from homology"/>
<dbReference type="Pfam" id="PF00593">
    <property type="entry name" value="TonB_dep_Rec_b-barrel"/>
    <property type="match status" value="1"/>
</dbReference>
<dbReference type="InterPro" id="IPR000531">
    <property type="entry name" value="Beta-barrel_TonB"/>
</dbReference>
<evidence type="ECO:0000313" key="17">
    <source>
        <dbReference type="Proteomes" id="UP000282837"/>
    </source>
</evidence>
<reference evidence="16 17" key="1">
    <citation type="submission" date="2019-01" db="EMBL/GenBank/DDBJ databases">
        <authorList>
            <person name="Chen W.-M."/>
        </authorList>
    </citation>
    <scope>NUCLEOTIDE SEQUENCE [LARGE SCALE GENOMIC DNA]</scope>
    <source>
        <strain evidence="16 17">FSY-9</strain>
    </source>
</reference>
<keyword evidence="7" id="KW-0406">Ion transport</keyword>
<organism evidence="16 17">
    <name type="scientific">Novosphingobium umbonatum</name>
    <dbReference type="NCBI Taxonomy" id="1908524"/>
    <lineage>
        <taxon>Bacteria</taxon>
        <taxon>Pseudomonadati</taxon>
        <taxon>Pseudomonadota</taxon>
        <taxon>Alphaproteobacteria</taxon>
        <taxon>Sphingomonadales</taxon>
        <taxon>Sphingomonadaceae</taxon>
        <taxon>Novosphingobium</taxon>
    </lineage>
</organism>
<evidence type="ECO:0000256" key="8">
    <source>
        <dbReference type="ARBA" id="ARBA00023077"/>
    </source>
</evidence>
<keyword evidence="2 11" id="KW-0813">Transport</keyword>
<keyword evidence="9 11" id="KW-0472">Membrane</keyword>
<keyword evidence="17" id="KW-1185">Reference proteome</keyword>
<sequence>MGSAAVALALSATTAFAQEAAPAQASTGDIVVTATRQSTLLSKTPIAMTAISAEGLRNSGVQDARSLAAVVPNLAITENGDAVRISIRGVTSTDGTEKGDPSAAFLMDGIYIARPADQQGSFYDVERVEVLRGPQGTLYGRNTTAGLVNIITARPKDKFEAQVDGKFGNYNAANLTGMINYGLGNGLGIRLAANWDTMESTINQRAGAKYALGAYRNVLSTRLSFGGDLGKLKFVIRGDYAQQKGSLLNQVSLSNFYSAATINTIGVDPTFLNRSAAAYADLGYNLANPSAKDNKNYGIMGEASYPLTDTIDVTYVGSYRKTDRSDVRELLLFGSMQNPAVFTGNFKQISQELRLSFGRGKPLHGQVGGYYFNEKSSLEYNLGNPLASLISANAIGYSFPQGPVKATSKAAFAQVTYDVTPELHLTGGIRFTHDDKSRNGKTVLYFPTAASAYCGSTTCVMNLNVAARSFEKTTWKLGLDYDVPGLGLAYASVSTGYKAGGFNDGCITGQGTGCGLNASQLYYNPETLTAYEGGIKFKLLGGKVKFNASVFHYDYSNMQLSQALTVNNAPQTLIQNAGTAKVDGIETDASLSPWKNAQLSGGVNYTNARYSKFFPSLSTGQSRNFAGMPLDQAPKWTGTVSLTQNVPLASGAHIEANVMSKISSAYYMQDLSYLILFRQPGYTKTDFTLSYKAEENRWYVQGFVKNIENAITVASAASGIAATVTFQEPRTYGVRTGIKF</sequence>
<evidence type="ECO:0000256" key="12">
    <source>
        <dbReference type="RuleBase" id="RU003357"/>
    </source>
</evidence>
<keyword evidence="6" id="KW-0408">Iron</keyword>
<comment type="subcellular location">
    <subcellularLocation>
        <location evidence="1 11">Cell outer membrane</location>
        <topology evidence="1 11">Multi-pass membrane protein</topology>
    </subcellularLocation>
</comment>
<evidence type="ECO:0000256" key="7">
    <source>
        <dbReference type="ARBA" id="ARBA00023065"/>
    </source>
</evidence>
<feature type="chain" id="PRO_5019018672" evidence="13">
    <location>
        <begin position="18"/>
        <end position="740"/>
    </location>
</feature>
<protein>
    <submittedName>
        <fullName evidence="16">TonB-dependent receptor</fullName>
    </submittedName>
</protein>
<evidence type="ECO:0000256" key="5">
    <source>
        <dbReference type="ARBA" id="ARBA00022692"/>
    </source>
</evidence>
<dbReference type="OrthoDB" id="7614057at2"/>
<dbReference type="PANTHER" id="PTHR32552:SF81">
    <property type="entry name" value="TONB-DEPENDENT OUTER MEMBRANE RECEPTOR"/>
    <property type="match status" value="1"/>
</dbReference>
<feature type="domain" description="TonB-dependent receptor plug" evidence="15">
    <location>
        <begin position="42"/>
        <end position="146"/>
    </location>
</feature>
<comment type="caution">
    <text evidence="16">The sequence shown here is derived from an EMBL/GenBank/DDBJ whole genome shotgun (WGS) entry which is preliminary data.</text>
</comment>
<feature type="domain" description="TonB-dependent receptor-like beta-barrel" evidence="14">
    <location>
        <begin position="318"/>
        <end position="707"/>
    </location>
</feature>
<evidence type="ECO:0000256" key="6">
    <source>
        <dbReference type="ARBA" id="ARBA00023004"/>
    </source>
</evidence>
<dbReference type="AlphaFoldDB" id="A0A437N2J6"/>
<evidence type="ECO:0000256" key="1">
    <source>
        <dbReference type="ARBA" id="ARBA00004571"/>
    </source>
</evidence>
<name>A0A437N2J6_9SPHN</name>
<feature type="signal peptide" evidence="13">
    <location>
        <begin position="1"/>
        <end position="17"/>
    </location>
</feature>
<evidence type="ECO:0000256" key="9">
    <source>
        <dbReference type="ARBA" id="ARBA00023136"/>
    </source>
</evidence>
<dbReference type="PROSITE" id="PS52016">
    <property type="entry name" value="TONB_DEPENDENT_REC_3"/>
    <property type="match status" value="1"/>
</dbReference>
<keyword evidence="10 11" id="KW-0998">Cell outer membrane</keyword>
<dbReference type="GO" id="GO:0009279">
    <property type="term" value="C:cell outer membrane"/>
    <property type="evidence" value="ECO:0007669"/>
    <property type="project" value="UniProtKB-SubCell"/>
</dbReference>
<keyword evidence="3 11" id="KW-1134">Transmembrane beta strand</keyword>
<keyword evidence="13" id="KW-0732">Signal</keyword>
<evidence type="ECO:0000256" key="13">
    <source>
        <dbReference type="SAM" id="SignalP"/>
    </source>
</evidence>
<dbReference type="InterPro" id="IPR039426">
    <property type="entry name" value="TonB-dep_rcpt-like"/>
</dbReference>
<evidence type="ECO:0000313" key="16">
    <source>
        <dbReference type="EMBL" id="RVU04147.1"/>
    </source>
</evidence>
<keyword evidence="8 12" id="KW-0798">TonB box</keyword>
<dbReference type="EMBL" id="SACO01000010">
    <property type="protein sequence ID" value="RVU04147.1"/>
    <property type="molecule type" value="Genomic_DNA"/>
</dbReference>
<dbReference type="Proteomes" id="UP000282837">
    <property type="component" value="Unassembled WGS sequence"/>
</dbReference>
<evidence type="ECO:0000256" key="3">
    <source>
        <dbReference type="ARBA" id="ARBA00022452"/>
    </source>
</evidence>
<dbReference type="InterPro" id="IPR036942">
    <property type="entry name" value="Beta-barrel_TonB_sf"/>
</dbReference>
<evidence type="ECO:0000256" key="2">
    <source>
        <dbReference type="ARBA" id="ARBA00022448"/>
    </source>
</evidence>
<dbReference type="SUPFAM" id="SSF56935">
    <property type="entry name" value="Porins"/>
    <property type="match status" value="1"/>
</dbReference>
<dbReference type="InterPro" id="IPR012910">
    <property type="entry name" value="Plug_dom"/>
</dbReference>
<accession>A0A437N2J6</accession>
<dbReference type="Gene3D" id="2.40.170.20">
    <property type="entry name" value="TonB-dependent receptor, beta-barrel domain"/>
    <property type="match status" value="1"/>
</dbReference>
<evidence type="ECO:0000259" key="15">
    <source>
        <dbReference type="Pfam" id="PF07715"/>
    </source>
</evidence>
<dbReference type="Pfam" id="PF07715">
    <property type="entry name" value="Plug"/>
    <property type="match status" value="1"/>
</dbReference>
<evidence type="ECO:0000256" key="10">
    <source>
        <dbReference type="ARBA" id="ARBA00023237"/>
    </source>
</evidence>
<evidence type="ECO:0000256" key="4">
    <source>
        <dbReference type="ARBA" id="ARBA00022496"/>
    </source>
</evidence>
<dbReference type="GO" id="GO:0006826">
    <property type="term" value="P:iron ion transport"/>
    <property type="evidence" value="ECO:0007669"/>
    <property type="project" value="UniProtKB-KW"/>
</dbReference>
<evidence type="ECO:0000259" key="14">
    <source>
        <dbReference type="Pfam" id="PF00593"/>
    </source>
</evidence>
<gene>
    <name evidence="16" type="ORF">EOE18_12885</name>
</gene>